<evidence type="ECO:0000313" key="1">
    <source>
        <dbReference type="EMBL" id="BBB93475.1"/>
    </source>
</evidence>
<dbReference type="AlphaFoldDB" id="A0A348AQX7"/>
<dbReference type="Proteomes" id="UP000276437">
    <property type="component" value="Chromosome"/>
</dbReference>
<gene>
    <name evidence="1" type="ORF">MAMMFC1_04192</name>
</gene>
<protein>
    <submittedName>
        <fullName evidence="1">Uncharacterized protein</fullName>
    </submittedName>
</protein>
<organism evidence="1 2">
    <name type="scientific">Methylomusa anaerophila</name>
    <dbReference type="NCBI Taxonomy" id="1930071"/>
    <lineage>
        <taxon>Bacteria</taxon>
        <taxon>Bacillati</taxon>
        <taxon>Bacillota</taxon>
        <taxon>Negativicutes</taxon>
        <taxon>Selenomonadales</taxon>
        <taxon>Sporomusaceae</taxon>
        <taxon>Methylomusa</taxon>
    </lineage>
</organism>
<dbReference type="KEGG" id="mana:MAMMFC1_04192"/>
<accession>A0A348AQX7</accession>
<keyword evidence="2" id="KW-1185">Reference proteome</keyword>
<name>A0A348AQX7_9FIRM</name>
<evidence type="ECO:0000313" key="2">
    <source>
        <dbReference type="Proteomes" id="UP000276437"/>
    </source>
</evidence>
<dbReference type="EMBL" id="AP018449">
    <property type="protein sequence ID" value="BBB93475.1"/>
    <property type="molecule type" value="Genomic_DNA"/>
</dbReference>
<reference evidence="1 2" key="1">
    <citation type="journal article" date="2018" name="Int. J. Syst. Evol. Microbiol.">
        <title>Methylomusa anaerophila gen. nov., sp. nov., an anaerobic methanol-utilizing bacterium isolated from a microbial fuel cell.</title>
        <authorList>
            <person name="Amano N."/>
            <person name="Yamamuro A."/>
            <person name="Miyahara M."/>
            <person name="Kouzuma A."/>
            <person name="Abe T."/>
            <person name="Watanabe K."/>
        </authorList>
    </citation>
    <scope>NUCLEOTIDE SEQUENCE [LARGE SCALE GENOMIC DNA]</scope>
    <source>
        <strain evidence="1 2">MMFC1</strain>
    </source>
</reference>
<proteinExistence type="predicted"/>
<sequence length="32" mass="3923">MELEELIYEFRGTLTCDKNDKKSKKRWKLCSE</sequence>